<protein>
    <recommendedName>
        <fullName evidence="2">Peptidase C14 caspase domain-containing protein</fullName>
    </recommendedName>
</protein>
<accession>A0AAE0J8L8</accession>
<dbReference type="GO" id="GO:0006508">
    <property type="term" value="P:proteolysis"/>
    <property type="evidence" value="ECO:0007669"/>
    <property type="project" value="InterPro"/>
</dbReference>
<evidence type="ECO:0000259" key="2">
    <source>
        <dbReference type="Pfam" id="PF00656"/>
    </source>
</evidence>
<gene>
    <name evidence="3" type="ORF">B0H65DRAFT_326907</name>
</gene>
<proteinExistence type="predicted"/>
<evidence type="ECO:0000313" key="3">
    <source>
        <dbReference type="EMBL" id="KAK3338562.1"/>
    </source>
</evidence>
<dbReference type="GeneID" id="87860631"/>
<evidence type="ECO:0000313" key="4">
    <source>
        <dbReference type="Proteomes" id="UP001278500"/>
    </source>
</evidence>
<dbReference type="AlphaFoldDB" id="A0AAE0J8L8"/>
<dbReference type="GO" id="GO:0004197">
    <property type="term" value="F:cysteine-type endopeptidase activity"/>
    <property type="evidence" value="ECO:0007669"/>
    <property type="project" value="InterPro"/>
</dbReference>
<feature type="region of interest" description="Disordered" evidence="1">
    <location>
        <begin position="198"/>
        <end position="237"/>
    </location>
</feature>
<evidence type="ECO:0000256" key="1">
    <source>
        <dbReference type="SAM" id="MobiDB-lite"/>
    </source>
</evidence>
<organism evidence="3 4">
    <name type="scientific">Neurospora tetraspora</name>
    <dbReference type="NCBI Taxonomy" id="94610"/>
    <lineage>
        <taxon>Eukaryota</taxon>
        <taxon>Fungi</taxon>
        <taxon>Dikarya</taxon>
        <taxon>Ascomycota</taxon>
        <taxon>Pezizomycotina</taxon>
        <taxon>Sordariomycetes</taxon>
        <taxon>Sordariomycetidae</taxon>
        <taxon>Sordariales</taxon>
        <taxon>Sordariaceae</taxon>
        <taxon>Neurospora</taxon>
    </lineage>
</organism>
<feature type="domain" description="Peptidase C14 caspase" evidence="2">
    <location>
        <begin position="277"/>
        <end position="475"/>
    </location>
</feature>
<reference evidence="3" key="2">
    <citation type="submission" date="2023-06" db="EMBL/GenBank/DDBJ databases">
        <authorList>
            <consortium name="Lawrence Berkeley National Laboratory"/>
            <person name="Haridas S."/>
            <person name="Hensen N."/>
            <person name="Bonometti L."/>
            <person name="Westerberg I."/>
            <person name="Brannstrom I.O."/>
            <person name="Guillou S."/>
            <person name="Cros-Aarteil S."/>
            <person name="Calhoun S."/>
            <person name="Kuo A."/>
            <person name="Mondo S."/>
            <person name="Pangilinan J."/>
            <person name="Riley R."/>
            <person name="Labutti K."/>
            <person name="Andreopoulos B."/>
            <person name="Lipzen A."/>
            <person name="Chen C."/>
            <person name="Yanf M."/>
            <person name="Daum C."/>
            <person name="Ng V."/>
            <person name="Clum A."/>
            <person name="Steindorff A."/>
            <person name="Ohm R."/>
            <person name="Martin F."/>
            <person name="Silar P."/>
            <person name="Natvig D."/>
            <person name="Lalanne C."/>
            <person name="Gautier V."/>
            <person name="Ament-Velasquez S.L."/>
            <person name="Kruys A."/>
            <person name="Hutchinson M.I."/>
            <person name="Powell A.J."/>
            <person name="Barry K."/>
            <person name="Miller A.N."/>
            <person name="Grigoriev I.V."/>
            <person name="Debuchy R."/>
            <person name="Gladieux P."/>
            <person name="Thoren M.H."/>
            <person name="Johannesson H."/>
        </authorList>
    </citation>
    <scope>NUCLEOTIDE SEQUENCE</scope>
    <source>
        <strain evidence="3">CBS 560.94</strain>
    </source>
</reference>
<comment type="caution">
    <text evidence="3">The sequence shown here is derived from an EMBL/GenBank/DDBJ whole genome shotgun (WGS) entry which is preliminary data.</text>
</comment>
<name>A0AAE0J8L8_9PEZI</name>
<reference evidence="3" key="1">
    <citation type="journal article" date="2023" name="Mol. Phylogenet. Evol.">
        <title>Genome-scale phylogeny and comparative genomics of the fungal order Sordariales.</title>
        <authorList>
            <person name="Hensen N."/>
            <person name="Bonometti L."/>
            <person name="Westerberg I."/>
            <person name="Brannstrom I.O."/>
            <person name="Guillou S."/>
            <person name="Cros-Aarteil S."/>
            <person name="Calhoun S."/>
            <person name="Haridas S."/>
            <person name="Kuo A."/>
            <person name="Mondo S."/>
            <person name="Pangilinan J."/>
            <person name="Riley R."/>
            <person name="LaButti K."/>
            <person name="Andreopoulos B."/>
            <person name="Lipzen A."/>
            <person name="Chen C."/>
            <person name="Yan M."/>
            <person name="Daum C."/>
            <person name="Ng V."/>
            <person name="Clum A."/>
            <person name="Steindorff A."/>
            <person name="Ohm R.A."/>
            <person name="Martin F."/>
            <person name="Silar P."/>
            <person name="Natvig D.O."/>
            <person name="Lalanne C."/>
            <person name="Gautier V."/>
            <person name="Ament-Velasquez S.L."/>
            <person name="Kruys A."/>
            <person name="Hutchinson M.I."/>
            <person name="Powell A.J."/>
            <person name="Barry K."/>
            <person name="Miller A.N."/>
            <person name="Grigoriev I.V."/>
            <person name="Debuchy R."/>
            <person name="Gladieux P."/>
            <person name="Hiltunen Thoren M."/>
            <person name="Johannesson H."/>
        </authorList>
    </citation>
    <scope>NUCLEOTIDE SEQUENCE</scope>
    <source>
        <strain evidence="3">CBS 560.94</strain>
    </source>
</reference>
<sequence>MNSSTDFTQLWHRHLANLRHDFSTGPVDSTSVRALPSEPARSVDGRGDSEATPRGPDYHGTQAASLPVGHQWDGDMEMVIDALQELEVQSPITATETLSPDSLWFRDNHLRRDADGDGDIETETVISSPQNSSWSRTVGPPKAQQDRFSLQLQPQLKSPVNLYTSAAAKGLDTNARARAERRYSQDWYRDHATLLSHSQQPYETYSAYPASPSLNTARPDPETEPPEPRTRFSSVFSPSQRGRYAQLAEEVNVLILSWATTTATNANVKQQGPMKHRSSRQGFSTSTESVRNCFKRLGYRVQCRSIPEDYPTAAVETILAKFLADSDMDQEKKKLLIVFYAGEAGMVGGRMMLANASGTSHFFLEDIREPIMSSEGDVLLIFDCHYSMNSNESTETEDQMLVEPGLASSPSIKQLLGACVPLPGTETPNSNSKGATLAATKMTQALCRVLDSTYARGDGKVSVQRLCSFMKEELRQDRTGLDQRVFVTQLGGRHLLDIELPVLSVGTGINVGGGNDVGGDMLRGMKVLRG</sequence>
<keyword evidence="4" id="KW-1185">Reference proteome</keyword>
<dbReference type="EMBL" id="JAUEPP010000008">
    <property type="protein sequence ID" value="KAK3338562.1"/>
    <property type="molecule type" value="Genomic_DNA"/>
</dbReference>
<feature type="compositionally biased region" description="Basic and acidic residues" evidence="1">
    <location>
        <begin position="41"/>
        <end position="51"/>
    </location>
</feature>
<dbReference type="InterPro" id="IPR011600">
    <property type="entry name" value="Pept_C14_caspase"/>
</dbReference>
<dbReference type="RefSeq" id="XP_062678013.1">
    <property type="nucleotide sequence ID" value="XM_062823477.1"/>
</dbReference>
<feature type="region of interest" description="Disordered" evidence="1">
    <location>
        <begin position="22"/>
        <end position="68"/>
    </location>
</feature>
<dbReference type="Proteomes" id="UP001278500">
    <property type="component" value="Unassembled WGS sequence"/>
</dbReference>
<dbReference type="Pfam" id="PF00656">
    <property type="entry name" value="Peptidase_C14"/>
    <property type="match status" value="1"/>
</dbReference>